<dbReference type="AlphaFoldDB" id="A0A858U641"/>
<evidence type="ECO:0008006" key="4">
    <source>
        <dbReference type="Google" id="ProtNLM"/>
    </source>
</evidence>
<dbReference type="PROSITE" id="PS51257">
    <property type="entry name" value="PROKAR_LIPOPROTEIN"/>
    <property type="match status" value="1"/>
</dbReference>
<gene>
    <name evidence="2" type="ORF">HGG69_01075</name>
</gene>
<protein>
    <recommendedName>
        <fullName evidence="4">Lipoprotein</fullName>
    </recommendedName>
</protein>
<dbReference type="Gene3D" id="3.40.190.10">
    <property type="entry name" value="Periplasmic binding protein-like II"/>
    <property type="match status" value="1"/>
</dbReference>
<dbReference type="EMBL" id="CP051481">
    <property type="protein sequence ID" value="QJG66917.1"/>
    <property type="molecule type" value="Genomic_DNA"/>
</dbReference>
<name>A0A858U641_9MOLU</name>
<dbReference type="KEGG" id="mphe:HGG69_01075"/>
<accession>A0A858U641</accession>
<proteinExistence type="predicted"/>
<keyword evidence="3" id="KW-1185">Reference proteome</keyword>
<sequence length="199" mass="21903">MTKKSKLLSAAYTLSAVTALAVPMMAVSCGSGRFDQIEDNKLKIFSGFAKDNKQGEALQEVVNAYNQTQKNSEDFVEVDVVPSSKGYDDSDLITKLKARDKQALYNMVINYPATASTVSQYQMSLSLNDIKKDIDSVYSSKFLQLNNKIAGNKNNDLLVLPLVRSTELIAINKPLLGKFVSELKDLGMKVNEAFAKGFI</sequence>
<evidence type="ECO:0000313" key="3">
    <source>
        <dbReference type="Proteomes" id="UP000501060"/>
    </source>
</evidence>
<feature type="chain" id="PRO_5033043246" description="Lipoprotein" evidence="1">
    <location>
        <begin position="22"/>
        <end position="199"/>
    </location>
</feature>
<organism evidence="2 3">
    <name type="scientific">Mycoplasma phocoenae</name>
    <dbReference type="NCBI Taxonomy" id="754517"/>
    <lineage>
        <taxon>Bacteria</taxon>
        <taxon>Bacillati</taxon>
        <taxon>Mycoplasmatota</taxon>
        <taxon>Mollicutes</taxon>
        <taxon>Mycoplasmataceae</taxon>
        <taxon>Mycoplasma</taxon>
    </lineage>
</organism>
<dbReference type="Proteomes" id="UP000501060">
    <property type="component" value="Chromosome"/>
</dbReference>
<dbReference type="RefSeq" id="WP_169604968.1">
    <property type="nucleotide sequence ID" value="NZ_CP051481.1"/>
</dbReference>
<keyword evidence="1" id="KW-0732">Signal</keyword>
<evidence type="ECO:0000256" key="1">
    <source>
        <dbReference type="SAM" id="SignalP"/>
    </source>
</evidence>
<feature type="signal peptide" evidence="1">
    <location>
        <begin position="1"/>
        <end position="21"/>
    </location>
</feature>
<evidence type="ECO:0000313" key="2">
    <source>
        <dbReference type="EMBL" id="QJG66917.1"/>
    </source>
</evidence>
<reference evidence="2 3" key="1">
    <citation type="submission" date="2020-04" db="EMBL/GenBank/DDBJ databases">
        <title>Novel Mycoplasma species detected in Phocoena phocoena (harbor porpoise) from the USA.</title>
        <authorList>
            <person name="Volokhov D.V."/>
        </authorList>
    </citation>
    <scope>NUCLEOTIDE SEQUENCE [LARGE SCALE GENOMIC DNA]</scope>
    <source>
        <strain evidence="2 3">Phocoena C-264-GEN</strain>
    </source>
</reference>